<dbReference type="Pfam" id="PF02879">
    <property type="entry name" value="PGM_PMM_II"/>
    <property type="match status" value="1"/>
</dbReference>
<dbReference type="PANTHER" id="PTHR43771">
    <property type="entry name" value="PHOSPHOMANNOMUTASE"/>
    <property type="match status" value="1"/>
</dbReference>
<protein>
    <recommendedName>
        <fullName evidence="10">Alpha-D-phosphohexomutase alpha/beta/alpha domain-containing protein</fullName>
    </recommendedName>
</protein>
<dbReference type="PANTHER" id="PTHR43771:SF1">
    <property type="entry name" value="PHOSPHOMANNOMUTASE"/>
    <property type="match status" value="1"/>
</dbReference>
<keyword evidence="3" id="KW-0479">Metal-binding</keyword>
<dbReference type="Gene3D" id="3.40.120.10">
    <property type="entry name" value="Alpha-D-Glucose-1,6-Bisphosphate, subunit A, domain 3"/>
    <property type="match status" value="2"/>
</dbReference>
<dbReference type="Pfam" id="PF00408">
    <property type="entry name" value="PGM_PMM_IV"/>
    <property type="match status" value="1"/>
</dbReference>
<keyword evidence="2" id="KW-0597">Phosphoprotein</keyword>
<accession>X1AAU3</accession>
<evidence type="ECO:0000256" key="2">
    <source>
        <dbReference type="ARBA" id="ARBA00022553"/>
    </source>
</evidence>
<reference evidence="9" key="1">
    <citation type="journal article" date="2014" name="Front. Microbiol.">
        <title>High frequency of phylogenetically diverse reductive dehalogenase-homologous genes in deep subseafloor sedimentary metagenomes.</title>
        <authorList>
            <person name="Kawai M."/>
            <person name="Futagami T."/>
            <person name="Toyoda A."/>
            <person name="Takaki Y."/>
            <person name="Nishi S."/>
            <person name="Hori S."/>
            <person name="Arai W."/>
            <person name="Tsubouchi T."/>
            <person name="Morono Y."/>
            <person name="Uchiyama I."/>
            <person name="Ito T."/>
            <person name="Fujiyama A."/>
            <person name="Inagaki F."/>
            <person name="Takami H."/>
        </authorList>
    </citation>
    <scope>NUCLEOTIDE SEQUENCE</scope>
    <source>
        <strain evidence="9">Expedition CK06-06</strain>
    </source>
</reference>
<evidence type="ECO:0000256" key="5">
    <source>
        <dbReference type="ARBA" id="ARBA00023235"/>
    </source>
</evidence>
<sequence length="302" mass="34109">LHLIVDPGNGSSCDILPIILNKYNIKYMTINSQMDGSFPGRLSEPNKENLNQLSKFVKISDVQDIGIALDGDADRVIFIAEDGKLVDPIRLLALCAKDLLTENGGIPEKDRKIATPINSSSLLERLLEPLGYEVIRTEVGDIKVATALKEKGGILGGETSGTYIWPKYHYGPDSLLTIAYVLEMINRKRKPLRELLKEIPDFPFVRESFQLKEDIPFTKEVNEKIITEMNNLFQNLGKDHVKINKLDGVRFDYQEGWVMVRRSGTSPKLRISVESTIDIPHAKEIFQMTVKRMDKLGLIKEN</sequence>
<feature type="non-terminal residue" evidence="9">
    <location>
        <position position="1"/>
    </location>
</feature>
<dbReference type="Gene3D" id="3.30.310.50">
    <property type="entry name" value="Alpha-D-phosphohexomutase, C-terminal domain"/>
    <property type="match status" value="1"/>
</dbReference>
<keyword evidence="4" id="KW-0460">Magnesium</keyword>
<dbReference type="InterPro" id="IPR005846">
    <property type="entry name" value="A-D-PHexomutase_a/b/a-III"/>
</dbReference>
<dbReference type="AlphaFoldDB" id="X1AAU3"/>
<evidence type="ECO:0000256" key="3">
    <source>
        <dbReference type="ARBA" id="ARBA00022723"/>
    </source>
</evidence>
<feature type="domain" description="Alpha-D-phosphohexomutase alpha/beta/alpha" evidence="8">
    <location>
        <begin position="90"/>
        <end position="200"/>
    </location>
</feature>
<dbReference type="InterPro" id="IPR016055">
    <property type="entry name" value="A-D-PHexomutase_a/b/a-I/II/III"/>
</dbReference>
<dbReference type="GO" id="GO:0046872">
    <property type="term" value="F:metal ion binding"/>
    <property type="evidence" value="ECO:0007669"/>
    <property type="project" value="UniProtKB-KW"/>
</dbReference>
<dbReference type="InterPro" id="IPR005843">
    <property type="entry name" value="A-D-PHexomutase_C"/>
</dbReference>
<evidence type="ECO:0000313" key="9">
    <source>
        <dbReference type="EMBL" id="GAG78899.1"/>
    </source>
</evidence>
<name>X1AAU3_9ZZZZ</name>
<dbReference type="EMBL" id="BART01009627">
    <property type="protein sequence ID" value="GAG78899.1"/>
    <property type="molecule type" value="Genomic_DNA"/>
</dbReference>
<feature type="domain" description="Alpha-D-phosphohexomutase alpha/beta/alpha" evidence="7">
    <location>
        <begin position="2"/>
        <end position="83"/>
    </location>
</feature>
<evidence type="ECO:0000256" key="1">
    <source>
        <dbReference type="ARBA" id="ARBA00001946"/>
    </source>
</evidence>
<dbReference type="SUPFAM" id="SSF53738">
    <property type="entry name" value="Phosphoglucomutase, first 3 domains"/>
    <property type="match status" value="2"/>
</dbReference>
<dbReference type="SUPFAM" id="SSF55957">
    <property type="entry name" value="Phosphoglucomutase, C-terminal domain"/>
    <property type="match status" value="1"/>
</dbReference>
<feature type="domain" description="Alpha-D-phosphohexomutase C-terminal" evidence="6">
    <location>
        <begin position="226"/>
        <end position="290"/>
    </location>
</feature>
<dbReference type="InterPro" id="IPR036900">
    <property type="entry name" value="A-D-PHexomutase_C_sf"/>
</dbReference>
<comment type="caution">
    <text evidence="9">The sequence shown here is derived from an EMBL/GenBank/DDBJ whole genome shotgun (WGS) entry which is preliminary data.</text>
</comment>
<keyword evidence="5" id="KW-0413">Isomerase</keyword>
<gene>
    <name evidence="9" type="ORF">S01H4_21283</name>
</gene>
<dbReference type="Pfam" id="PF02880">
    <property type="entry name" value="PGM_PMM_III"/>
    <property type="match status" value="1"/>
</dbReference>
<dbReference type="GO" id="GO:0005975">
    <property type="term" value="P:carbohydrate metabolic process"/>
    <property type="evidence" value="ECO:0007669"/>
    <property type="project" value="InterPro"/>
</dbReference>
<proteinExistence type="predicted"/>
<evidence type="ECO:0000259" key="6">
    <source>
        <dbReference type="Pfam" id="PF00408"/>
    </source>
</evidence>
<organism evidence="9">
    <name type="scientific">marine sediment metagenome</name>
    <dbReference type="NCBI Taxonomy" id="412755"/>
    <lineage>
        <taxon>unclassified sequences</taxon>
        <taxon>metagenomes</taxon>
        <taxon>ecological metagenomes</taxon>
    </lineage>
</organism>
<evidence type="ECO:0000259" key="7">
    <source>
        <dbReference type="Pfam" id="PF02879"/>
    </source>
</evidence>
<comment type="cofactor">
    <cofactor evidence="1">
        <name>Mg(2+)</name>
        <dbReference type="ChEBI" id="CHEBI:18420"/>
    </cofactor>
</comment>
<dbReference type="InterPro" id="IPR005845">
    <property type="entry name" value="A-D-PHexomutase_a/b/a-II"/>
</dbReference>
<dbReference type="GO" id="GO:0016868">
    <property type="term" value="F:intramolecular phosphotransferase activity"/>
    <property type="evidence" value="ECO:0007669"/>
    <property type="project" value="InterPro"/>
</dbReference>
<evidence type="ECO:0008006" key="10">
    <source>
        <dbReference type="Google" id="ProtNLM"/>
    </source>
</evidence>
<evidence type="ECO:0000256" key="4">
    <source>
        <dbReference type="ARBA" id="ARBA00022842"/>
    </source>
</evidence>
<evidence type="ECO:0000259" key="8">
    <source>
        <dbReference type="Pfam" id="PF02880"/>
    </source>
</evidence>